<dbReference type="InterPro" id="IPR036388">
    <property type="entry name" value="WH-like_DNA-bd_sf"/>
</dbReference>
<dbReference type="EMBL" id="CP032744">
    <property type="protein sequence ID" value="AYJ38706.1"/>
    <property type="molecule type" value="Genomic_DNA"/>
</dbReference>
<dbReference type="GO" id="GO:0003677">
    <property type="term" value="F:DNA binding"/>
    <property type="evidence" value="ECO:0007669"/>
    <property type="project" value="UniProtKB-KW"/>
</dbReference>
<keyword evidence="8" id="KW-1185">Reference proteome</keyword>
<evidence type="ECO:0000256" key="4">
    <source>
        <dbReference type="ARBA" id="ARBA00023163"/>
    </source>
</evidence>
<dbReference type="PRINTS" id="PR00039">
    <property type="entry name" value="HTHLYSR"/>
</dbReference>
<sequence>METRILNYFLTIARLGTISAAARELHVAQPTLSRQIQQLESQLEVPLFTREKHRMTLTKAGLTYQLKVQQILTELNQTNQLIKNINNDALTGTINIGCVESALMAELAPLLVAFHQQNPNVNFDFYDADGTAIQDRLDQNLLEIGFVSTPINAAKYHARRLHINDRWGVAVSKTNHLYQQKFVQIADLKNQSVIIPHRQLVKTELNAWLSPANQALQIVGEYNLLTNATALAANGLGVLICIEGVALPKTSHLKFIPFQPEHNLAHFLIWRQDVPLSKPARSLIDFLKTQLFIS</sequence>
<proteinExistence type="inferred from homology"/>
<dbReference type="SUPFAM" id="SSF53850">
    <property type="entry name" value="Periplasmic binding protein-like II"/>
    <property type="match status" value="1"/>
</dbReference>
<dbReference type="AlphaFoldDB" id="A0AAD0X803"/>
<organism evidence="6 9">
    <name type="scientific">Lactiplantibacillus paraplantarum</name>
    <dbReference type="NCBI Taxonomy" id="60520"/>
    <lineage>
        <taxon>Bacteria</taxon>
        <taxon>Bacillati</taxon>
        <taxon>Bacillota</taxon>
        <taxon>Bacilli</taxon>
        <taxon>Lactobacillales</taxon>
        <taxon>Lactobacillaceae</taxon>
        <taxon>Lactiplantibacillus</taxon>
    </lineage>
</organism>
<evidence type="ECO:0000313" key="9">
    <source>
        <dbReference type="Proteomes" id="UP000277896"/>
    </source>
</evidence>
<dbReference type="PANTHER" id="PTHR30419:SF8">
    <property type="entry name" value="NITROGEN ASSIMILATION TRANSCRIPTIONAL ACTIVATOR-RELATED"/>
    <property type="match status" value="1"/>
</dbReference>
<dbReference type="Pfam" id="PF00126">
    <property type="entry name" value="HTH_1"/>
    <property type="match status" value="1"/>
</dbReference>
<dbReference type="CDD" id="cd05466">
    <property type="entry name" value="PBP2_LTTR_substrate"/>
    <property type="match status" value="1"/>
</dbReference>
<evidence type="ECO:0000313" key="7">
    <source>
        <dbReference type="EMBL" id="GBF00865.1"/>
    </source>
</evidence>
<evidence type="ECO:0000256" key="1">
    <source>
        <dbReference type="ARBA" id="ARBA00009437"/>
    </source>
</evidence>
<comment type="similarity">
    <text evidence="1">Belongs to the LysR transcriptional regulatory family.</text>
</comment>
<evidence type="ECO:0000256" key="2">
    <source>
        <dbReference type="ARBA" id="ARBA00023015"/>
    </source>
</evidence>
<dbReference type="InterPro" id="IPR050950">
    <property type="entry name" value="HTH-type_LysR_regulators"/>
</dbReference>
<dbReference type="Proteomes" id="UP000277896">
    <property type="component" value="Chromosome"/>
</dbReference>
<dbReference type="Proteomes" id="UP000236162">
    <property type="component" value="Unassembled WGS sequence"/>
</dbReference>
<dbReference type="GO" id="GO:0005829">
    <property type="term" value="C:cytosol"/>
    <property type="evidence" value="ECO:0007669"/>
    <property type="project" value="TreeGrafter"/>
</dbReference>
<reference evidence="7 8" key="1">
    <citation type="submission" date="2017-04" db="EMBL/GenBank/DDBJ databases">
        <title>In vitro and in silico characterization of Lactobacillus paraplantarum D2-1, a starter culture for soymilk fermentation.</title>
        <authorList>
            <person name="Endo A."/>
            <person name="Sasaki F."/>
            <person name="Maeno S."/>
            <person name="Kanesaki Y."/>
            <person name="Kubota E."/>
            <person name="Torres G.A."/>
            <person name="Tomita S."/>
            <person name="Nakagawa J."/>
        </authorList>
    </citation>
    <scope>NUCLEOTIDE SEQUENCE [LARGE SCALE GENOMIC DNA]</scope>
    <source>
        <strain evidence="7 8">D2-1</strain>
    </source>
</reference>
<dbReference type="InterPro" id="IPR036390">
    <property type="entry name" value="WH_DNA-bd_sf"/>
</dbReference>
<evidence type="ECO:0000313" key="6">
    <source>
        <dbReference type="EMBL" id="AYJ38706.1"/>
    </source>
</evidence>
<dbReference type="RefSeq" id="WP_021731577.1">
    <property type="nucleotide sequence ID" value="NZ_AVAI01000119.1"/>
</dbReference>
<protein>
    <submittedName>
        <fullName evidence="6">LysR family transcriptional regulator</fullName>
    </submittedName>
</protein>
<dbReference type="PANTHER" id="PTHR30419">
    <property type="entry name" value="HTH-TYPE TRANSCRIPTIONAL REGULATOR YBHD"/>
    <property type="match status" value="1"/>
</dbReference>
<name>A0AAD0X803_9LACO</name>
<dbReference type="InterPro" id="IPR000847">
    <property type="entry name" value="LysR_HTH_N"/>
</dbReference>
<accession>A0AAD0X803</accession>
<keyword evidence="2" id="KW-0805">Transcription regulation</keyword>
<reference evidence="6 9" key="2">
    <citation type="submission" date="2018-10" db="EMBL/GenBank/DDBJ databases">
        <title>Genome seuquencing of Lactobacillus species.</title>
        <authorList>
            <person name="Baek C."/>
            <person name="Yi H."/>
        </authorList>
    </citation>
    <scope>NUCLEOTIDE SEQUENCE [LARGE SCALE GENOMIC DNA]</scope>
    <source>
        <strain evidence="6 9">DSM 10667</strain>
    </source>
</reference>
<dbReference type="SUPFAM" id="SSF46785">
    <property type="entry name" value="Winged helix' DNA-binding domain"/>
    <property type="match status" value="1"/>
</dbReference>
<dbReference type="Gene3D" id="3.40.190.290">
    <property type="match status" value="1"/>
</dbReference>
<dbReference type="GO" id="GO:0003700">
    <property type="term" value="F:DNA-binding transcription factor activity"/>
    <property type="evidence" value="ECO:0007669"/>
    <property type="project" value="InterPro"/>
</dbReference>
<dbReference type="GeneID" id="79807412"/>
<dbReference type="FunFam" id="1.10.10.10:FF:000001">
    <property type="entry name" value="LysR family transcriptional regulator"/>
    <property type="match status" value="1"/>
</dbReference>
<dbReference type="Pfam" id="PF03466">
    <property type="entry name" value="LysR_substrate"/>
    <property type="match status" value="1"/>
</dbReference>
<dbReference type="EMBL" id="BDOR01000001">
    <property type="protein sequence ID" value="GBF00865.1"/>
    <property type="molecule type" value="Genomic_DNA"/>
</dbReference>
<gene>
    <name evidence="7" type="primary">lysR_3</name>
    <name evidence="6" type="ORF">LP667_07715</name>
    <name evidence="7" type="ORF">LPPLD21_00367</name>
</gene>
<evidence type="ECO:0000313" key="8">
    <source>
        <dbReference type="Proteomes" id="UP000236162"/>
    </source>
</evidence>
<evidence type="ECO:0000259" key="5">
    <source>
        <dbReference type="PROSITE" id="PS50931"/>
    </source>
</evidence>
<dbReference type="Gene3D" id="1.10.10.10">
    <property type="entry name" value="Winged helix-like DNA-binding domain superfamily/Winged helix DNA-binding domain"/>
    <property type="match status" value="1"/>
</dbReference>
<evidence type="ECO:0000256" key="3">
    <source>
        <dbReference type="ARBA" id="ARBA00023125"/>
    </source>
</evidence>
<dbReference type="PROSITE" id="PS50931">
    <property type="entry name" value="HTH_LYSR"/>
    <property type="match status" value="1"/>
</dbReference>
<keyword evidence="3" id="KW-0238">DNA-binding</keyword>
<keyword evidence="4" id="KW-0804">Transcription</keyword>
<dbReference type="InterPro" id="IPR005119">
    <property type="entry name" value="LysR_subst-bd"/>
</dbReference>
<feature type="domain" description="HTH lysR-type" evidence="5">
    <location>
        <begin position="1"/>
        <end position="58"/>
    </location>
</feature>